<dbReference type="InterPro" id="IPR011701">
    <property type="entry name" value="MFS"/>
</dbReference>
<keyword evidence="10" id="KW-1185">Reference proteome</keyword>
<feature type="compositionally biased region" description="Basic and acidic residues" evidence="6">
    <location>
        <begin position="461"/>
        <end position="476"/>
    </location>
</feature>
<evidence type="ECO:0000256" key="6">
    <source>
        <dbReference type="SAM" id="MobiDB-lite"/>
    </source>
</evidence>
<feature type="transmembrane region" description="Helical" evidence="7">
    <location>
        <begin position="396"/>
        <end position="417"/>
    </location>
</feature>
<evidence type="ECO:0000256" key="3">
    <source>
        <dbReference type="ARBA" id="ARBA00022692"/>
    </source>
</evidence>
<dbReference type="SUPFAM" id="SSF103473">
    <property type="entry name" value="MFS general substrate transporter"/>
    <property type="match status" value="1"/>
</dbReference>
<dbReference type="AlphaFoldDB" id="A0A427XDW7"/>
<evidence type="ECO:0000313" key="9">
    <source>
        <dbReference type="EMBL" id="RSH76904.1"/>
    </source>
</evidence>
<evidence type="ECO:0000256" key="1">
    <source>
        <dbReference type="ARBA" id="ARBA00004141"/>
    </source>
</evidence>
<name>A0A427XDW7_9TREE</name>
<feature type="transmembrane region" description="Helical" evidence="7">
    <location>
        <begin position="83"/>
        <end position="100"/>
    </location>
</feature>
<dbReference type="OrthoDB" id="2985014at2759"/>
<keyword evidence="2" id="KW-0813">Transport</keyword>
<feature type="region of interest" description="Disordered" evidence="6">
    <location>
        <begin position="461"/>
        <end position="488"/>
    </location>
</feature>
<comment type="subcellular location">
    <subcellularLocation>
        <location evidence="1">Membrane</location>
        <topology evidence="1">Multi-pass membrane protein</topology>
    </subcellularLocation>
</comment>
<feature type="transmembrane region" description="Helical" evidence="7">
    <location>
        <begin position="277"/>
        <end position="297"/>
    </location>
</feature>
<feature type="transmembrane region" description="Helical" evidence="7">
    <location>
        <begin position="429"/>
        <end position="450"/>
    </location>
</feature>
<evidence type="ECO:0000256" key="5">
    <source>
        <dbReference type="ARBA" id="ARBA00023136"/>
    </source>
</evidence>
<feature type="transmembrane region" description="Helical" evidence="7">
    <location>
        <begin position="309"/>
        <end position="329"/>
    </location>
</feature>
<dbReference type="PROSITE" id="PS50850">
    <property type="entry name" value="MFS"/>
    <property type="match status" value="1"/>
</dbReference>
<dbReference type="GeneID" id="39588382"/>
<proteinExistence type="predicted"/>
<keyword evidence="3 7" id="KW-0812">Transmembrane</keyword>
<dbReference type="InterPro" id="IPR036259">
    <property type="entry name" value="MFS_trans_sf"/>
</dbReference>
<feature type="transmembrane region" description="Helical" evidence="7">
    <location>
        <begin position="362"/>
        <end position="384"/>
    </location>
</feature>
<dbReference type="InterPro" id="IPR020846">
    <property type="entry name" value="MFS_dom"/>
</dbReference>
<reference evidence="9 10" key="1">
    <citation type="submission" date="2018-11" db="EMBL/GenBank/DDBJ databases">
        <title>Genome sequence of Apiotrichum porosum DSM 27194.</title>
        <authorList>
            <person name="Aliyu H."/>
            <person name="Gorte O."/>
            <person name="Ochsenreither K."/>
        </authorList>
    </citation>
    <scope>NUCLEOTIDE SEQUENCE [LARGE SCALE GENOMIC DNA]</scope>
    <source>
        <strain evidence="9 10">DSM 27194</strain>
    </source>
</reference>
<evidence type="ECO:0000313" key="10">
    <source>
        <dbReference type="Proteomes" id="UP000279236"/>
    </source>
</evidence>
<evidence type="ECO:0000256" key="4">
    <source>
        <dbReference type="ARBA" id="ARBA00022989"/>
    </source>
</evidence>
<feature type="transmembrane region" description="Helical" evidence="7">
    <location>
        <begin position="37"/>
        <end position="58"/>
    </location>
</feature>
<dbReference type="GO" id="GO:0022857">
    <property type="term" value="F:transmembrane transporter activity"/>
    <property type="evidence" value="ECO:0007669"/>
    <property type="project" value="InterPro"/>
</dbReference>
<dbReference type="Gene3D" id="1.20.1250.20">
    <property type="entry name" value="MFS general substrate transporter like domains"/>
    <property type="match status" value="2"/>
</dbReference>
<comment type="caution">
    <text evidence="9">The sequence shown here is derived from an EMBL/GenBank/DDBJ whole genome shotgun (WGS) entry which is preliminary data.</text>
</comment>
<dbReference type="GO" id="GO:0016020">
    <property type="term" value="C:membrane"/>
    <property type="evidence" value="ECO:0007669"/>
    <property type="project" value="UniProtKB-SubCell"/>
</dbReference>
<feature type="transmembrane region" description="Helical" evidence="7">
    <location>
        <begin position="205"/>
        <end position="225"/>
    </location>
</feature>
<feature type="transmembrane region" description="Helical" evidence="7">
    <location>
        <begin position="336"/>
        <end position="356"/>
    </location>
</feature>
<accession>A0A427XDW7</accession>
<sequence>MPAYDKEQQAVDHTELGHDFDLDAPLDDEDRKAERRILLKLDALILPLTALLYLSAFLDRGNAGNAKLQGLLGILGENADHKFSIILSMFYVTYITFNIPGNILGSVIPPNWALALGALIWGIASSAQAGATNFAGVVVCRLFIGLGEAGFGAAVPLYYGLWYRREEIAVRISLYCGAGSLAGAFGGLIAYGVSFIQSPIATWRILFMIEGLPTILLAVVIFVFLPSTPEKSRFITETERAVIKRRLYDRGVSHMHTFDRSAFPRVFKTHTTYLNGLIYLGLNLSLGSVSGFLPTIVKSFGYTNSRAQLFTVPPYAVAFVGTILCSYLSDRVRSRGPFVITLMLLSAIGFAILLGVPHNNSARYFATFLVVLGAFSNIPLMLSWAANTAGSHSAAAVRLGFMNSVGQCFSILASFIFPAAEAPHWYKGFALNLTFNVVAALTAIYLTIYYRRENAKRDASEAEVAEAVHEEEHEKGGGAGQVEVPPNLHDLAPGFRYFT</sequence>
<dbReference type="PANTHER" id="PTHR43791:SF36">
    <property type="entry name" value="TRANSPORTER, PUTATIVE (AFU_ORTHOLOGUE AFUA_6G08340)-RELATED"/>
    <property type="match status" value="1"/>
</dbReference>
<feature type="domain" description="Major facilitator superfamily (MFS) profile" evidence="8">
    <location>
        <begin position="45"/>
        <end position="457"/>
    </location>
</feature>
<feature type="transmembrane region" description="Helical" evidence="7">
    <location>
        <begin position="112"/>
        <end position="129"/>
    </location>
</feature>
<dbReference type="Pfam" id="PF07690">
    <property type="entry name" value="MFS_1"/>
    <property type="match status" value="1"/>
</dbReference>
<keyword evidence="4 7" id="KW-1133">Transmembrane helix</keyword>
<feature type="transmembrane region" description="Helical" evidence="7">
    <location>
        <begin position="172"/>
        <end position="193"/>
    </location>
</feature>
<dbReference type="EMBL" id="RSCE01000019">
    <property type="protein sequence ID" value="RSH76904.1"/>
    <property type="molecule type" value="Genomic_DNA"/>
</dbReference>
<evidence type="ECO:0000256" key="7">
    <source>
        <dbReference type="SAM" id="Phobius"/>
    </source>
</evidence>
<feature type="transmembrane region" description="Helical" evidence="7">
    <location>
        <begin position="135"/>
        <end position="160"/>
    </location>
</feature>
<gene>
    <name evidence="9" type="ORF">EHS24_003839</name>
</gene>
<dbReference type="PANTHER" id="PTHR43791">
    <property type="entry name" value="PERMEASE-RELATED"/>
    <property type="match status" value="1"/>
</dbReference>
<dbReference type="Proteomes" id="UP000279236">
    <property type="component" value="Unassembled WGS sequence"/>
</dbReference>
<protein>
    <recommendedName>
        <fullName evidence="8">Major facilitator superfamily (MFS) profile domain-containing protein</fullName>
    </recommendedName>
</protein>
<keyword evidence="5 7" id="KW-0472">Membrane</keyword>
<organism evidence="9 10">
    <name type="scientific">Apiotrichum porosum</name>
    <dbReference type="NCBI Taxonomy" id="105984"/>
    <lineage>
        <taxon>Eukaryota</taxon>
        <taxon>Fungi</taxon>
        <taxon>Dikarya</taxon>
        <taxon>Basidiomycota</taxon>
        <taxon>Agaricomycotina</taxon>
        <taxon>Tremellomycetes</taxon>
        <taxon>Trichosporonales</taxon>
        <taxon>Trichosporonaceae</taxon>
        <taxon>Apiotrichum</taxon>
    </lineage>
</organism>
<evidence type="ECO:0000256" key="2">
    <source>
        <dbReference type="ARBA" id="ARBA00022448"/>
    </source>
</evidence>
<dbReference type="RefSeq" id="XP_028472051.1">
    <property type="nucleotide sequence ID" value="XM_028619478.1"/>
</dbReference>
<dbReference type="FunFam" id="1.20.1250.20:FF:000013">
    <property type="entry name" value="MFS general substrate transporter"/>
    <property type="match status" value="1"/>
</dbReference>
<evidence type="ECO:0000259" key="8">
    <source>
        <dbReference type="PROSITE" id="PS50850"/>
    </source>
</evidence>